<evidence type="ECO:0000313" key="7">
    <source>
        <dbReference type="EMBL" id="QTN01430.1"/>
    </source>
</evidence>
<feature type="domain" description="GH16" evidence="6">
    <location>
        <begin position="79"/>
        <end position="280"/>
    </location>
</feature>
<dbReference type="PANTHER" id="PTHR10963:SF55">
    <property type="entry name" value="GLYCOSIDE HYDROLASE FAMILY 16 PROTEIN"/>
    <property type="match status" value="1"/>
</dbReference>
<dbReference type="CDD" id="cd08023">
    <property type="entry name" value="GH16_laminarinase_like"/>
    <property type="match status" value="1"/>
</dbReference>
<dbReference type="PRINTS" id="PR00737">
    <property type="entry name" value="GLHYDRLASE16"/>
</dbReference>
<dbReference type="InterPro" id="IPR008264">
    <property type="entry name" value="Beta_glucanase"/>
</dbReference>
<evidence type="ECO:0000313" key="8">
    <source>
        <dbReference type="Proteomes" id="UP000665043"/>
    </source>
</evidence>
<keyword evidence="4" id="KW-0378">Hydrolase</keyword>
<evidence type="ECO:0000256" key="3">
    <source>
        <dbReference type="ARBA" id="ARBA00012690"/>
    </source>
</evidence>
<dbReference type="EMBL" id="CP046956">
    <property type="protein sequence ID" value="QTN01430.1"/>
    <property type="molecule type" value="Genomic_DNA"/>
</dbReference>
<dbReference type="SUPFAM" id="SSF49899">
    <property type="entry name" value="Concanavalin A-like lectins/glucanases"/>
    <property type="match status" value="1"/>
</dbReference>
<reference evidence="7 8" key="1">
    <citation type="submission" date="2019-12" db="EMBL/GenBank/DDBJ databases">
        <title>The whole genome sequencing of a strain isolated from a Mars analog, Dalangtan Playa.</title>
        <authorList>
            <person name="Huang T."/>
        </authorList>
    </citation>
    <scope>NUCLEOTIDE SEQUENCE [LARGE SCALE GENOMIC DNA]</scope>
    <source>
        <strain evidence="7 8">DP4-553-S</strain>
    </source>
</reference>
<dbReference type="InterPro" id="IPR050546">
    <property type="entry name" value="Glycosyl_Hydrlase_16"/>
</dbReference>
<evidence type="ECO:0000256" key="5">
    <source>
        <dbReference type="ARBA" id="ARBA00023295"/>
    </source>
</evidence>
<evidence type="ECO:0000256" key="4">
    <source>
        <dbReference type="ARBA" id="ARBA00022801"/>
    </source>
</evidence>
<name>A0ABX7VX57_9BACI</name>
<dbReference type="InterPro" id="IPR013320">
    <property type="entry name" value="ConA-like_dom_sf"/>
</dbReference>
<dbReference type="Gene3D" id="2.60.120.200">
    <property type="match status" value="1"/>
</dbReference>
<evidence type="ECO:0000256" key="2">
    <source>
        <dbReference type="ARBA" id="ARBA00006865"/>
    </source>
</evidence>
<evidence type="ECO:0000256" key="1">
    <source>
        <dbReference type="ARBA" id="ARBA00000481"/>
    </source>
</evidence>
<dbReference type="PANTHER" id="PTHR10963">
    <property type="entry name" value="GLYCOSYL HYDROLASE-RELATED"/>
    <property type="match status" value="1"/>
</dbReference>
<keyword evidence="5" id="KW-0326">Glycosidase</keyword>
<accession>A0ABX7VX57</accession>
<sequence>MSICFLVLFAIRLFSDQATVIVADTPYIRDAHSFELAGRVPVYIREAQIESAYAEKGWHLIWYDEFTDSGLDTDKWRTEDWASFKNEELQYYTPANVQVGDGRLRLISRKETYHDRRFTSGAVHTQSKFSFRYGKAEIRAKLPKGKGIFPAFWMLPDQEDKWLPEIDILEMLGHEPHKIWMVQHWLNGNEKLVSNSSTYTGDDFSAGFHTFSIEWSPGQIIWLIDGKERFRSSESVPGMKMYLYLNTAIGGVWPGDPDQTTELPQAFEVDYVRVFQKKGGVDRCC</sequence>
<proteinExistence type="inferred from homology"/>
<dbReference type="Pfam" id="PF00722">
    <property type="entry name" value="Glyco_hydro_16"/>
    <property type="match status" value="1"/>
</dbReference>
<comment type="catalytic activity">
    <reaction evidence="1">
        <text>Hydrolysis of (1-&gt;4)-beta-D-glucosidic linkages in beta-D-glucans containing (1-&gt;3)- and (1-&gt;4)-bonds.</text>
        <dbReference type="EC" id="3.2.1.73"/>
    </reaction>
</comment>
<organism evidence="7 8">
    <name type="scientific">Sediminibacillus dalangtanensis</name>
    <dbReference type="NCBI Taxonomy" id="2729421"/>
    <lineage>
        <taxon>Bacteria</taxon>
        <taxon>Bacillati</taxon>
        <taxon>Bacillota</taxon>
        <taxon>Bacilli</taxon>
        <taxon>Bacillales</taxon>
        <taxon>Bacillaceae</taxon>
        <taxon>Sediminibacillus</taxon>
    </lineage>
</organism>
<dbReference type="EC" id="3.2.1.73" evidence="3"/>
<dbReference type="PROSITE" id="PS51762">
    <property type="entry name" value="GH16_2"/>
    <property type="match status" value="1"/>
</dbReference>
<dbReference type="InterPro" id="IPR000757">
    <property type="entry name" value="Beta-glucanase-like"/>
</dbReference>
<protein>
    <recommendedName>
        <fullName evidence="3">licheninase</fullName>
        <ecNumber evidence="3">3.2.1.73</ecNumber>
    </recommendedName>
</protein>
<evidence type="ECO:0000259" key="6">
    <source>
        <dbReference type="PROSITE" id="PS51762"/>
    </source>
</evidence>
<comment type="similarity">
    <text evidence="2">Belongs to the glycosyl hydrolase 16 family.</text>
</comment>
<keyword evidence="8" id="KW-1185">Reference proteome</keyword>
<gene>
    <name evidence="7" type="ORF">ERJ70_07675</name>
</gene>
<dbReference type="Proteomes" id="UP000665043">
    <property type="component" value="Chromosome"/>
</dbReference>